<dbReference type="InterPro" id="IPR009014">
    <property type="entry name" value="Transketo_C/PFOR_II"/>
</dbReference>
<evidence type="ECO:0000259" key="8">
    <source>
        <dbReference type="SMART" id="SM00861"/>
    </source>
</evidence>
<dbReference type="PANTHER" id="PTHR42980:SF1">
    <property type="entry name" value="2-OXOISOVALERATE DEHYDROGENASE SUBUNIT BETA, MITOCHONDRIAL"/>
    <property type="match status" value="1"/>
</dbReference>
<dbReference type="InterPro" id="IPR033248">
    <property type="entry name" value="Transketolase_C"/>
</dbReference>
<accession>A0A8J6LDE6</accession>
<dbReference type="InterPro" id="IPR036397">
    <property type="entry name" value="RNaseH_sf"/>
</dbReference>
<protein>
    <recommendedName>
        <fullName evidence="2">3-methyl-2-oxobutanoate dehydrogenase (2-methylpropanoyl-transferring)</fullName>
        <ecNumber evidence="2">1.2.4.4</ecNumber>
    </recommendedName>
</protein>
<feature type="compositionally biased region" description="Basic and acidic residues" evidence="6">
    <location>
        <begin position="1018"/>
        <end position="1031"/>
    </location>
</feature>
<keyword evidence="5" id="KW-0175">Coiled coil</keyword>
<dbReference type="InterPro" id="IPR011011">
    <property type="entry name" value="Znf_FYVE_PHD"/>
</dbReference>
<evidence type="ECO:0000313" key="10">
    <source>
        <dbReference type="Proteomes" id="UP000719412"/>
    </source>
</evidence>
<dbReference type="GO" id="GO:0007584">
    <property type="term" value="P:response to nutrient"/>
    <property type="evidence" value="ECO:0007669"/>
    <property type="project" value="TreeGrafter"/>
</dbReference>
<feature type="signal peptide" evidence="7">
    <location>
        <begin position="1"/>
        <end position="24"/>
    </location>
</feature>
<evidence type="ECO:0000256" key="7">
    <source>
        <dbReference type="SAM" id="SignalP"/>
    </source>
</evidence>
<dbReference type="Proteomes" id="UP000719412">
    <property type="component" value="Unassembled WGS sequence"/>
</dbReference>
<dbReference type="FunFam" id="3.40.50.970:FF:000001">
    <property type="entry name" value="Pyruvate dehydrogenase E1 beta subunit"/>
    <property type="match status" value="1"/>
</dbReference>
<feature type="compositionally biased region" description="Basic residues" evidence="6">
    <location>
        <begin position="1057"/>
        <end position="1066"/>
    </location>
</feature>
<organism evidence="9 10">
    <name type="scientific">Tenebrio molitor</name>
    <name type="common">Yellow mealworm beetle</name>
    <dbReference type="NCBI Taxonomy" id="7067"/>
    <lineage>
        <taxon>Eukaryota</taxon>
        <taxon>Metazoa</taxon>
        <taxon>Ecdysozoa</taxon>
        <taxon>Arthropoda</taxon>
        <taxon>Hexapoda</taxon>
        <taxon>Insecta</taxon>
        <taxon>Pterygota</taxon>
        <taxon>Neoptera</taxon>
        <taxon>Endopterygota</taxon>
        <taxon>Coleoptera</taxon>
        <taxon>Polyphaga</taxon>
        <taxon>Cucujiformia</taxon>
        <taxon>Tenebrionidae</taxon>
        <taxon>Tenebrio</taxon>
    </lineage>
</organism>
<dbReference type="GO" id="GO:0003676">
    <property type="term" value="F:nucleic acid binding"/>
    <property type="evidence" value="ECO:0007669"/>
    <property type="project" value="InterPro"/>
</dbReference>
<dbReference type="AlphaFoldDB" id="A0A8J6LDE6"/>
<keyword evidence="10" id="KW-1185">Reference proteome</keyword>
<comment type="catalytic activity">
    <reaction evidence="4">
        <text>N(6)-[(R)-lipoyl]-L-lysyl-[protein] + 3-methyl-2-oxobutanoate + H(+) = N(6)-[(R)-S(8)-2-methylpropanoyldihydrolipoyl]-L-lysyl-[protein] + CO2</text>
        <dbReference type="Rhea" id="RHEA:13457"/>
        <dbReference type="Rhea" id="RHEA-COMP:10474"/>
        <dbReference type="Rhea" id="RHEA-COMP:10497"/>
        <dbReference type="ChEBI" id="CHEBI:11851"/>
        <dbReference type="ChEBI" id="CHEBI:15378"/>
        <dbReference type="ChEBI" id="CHEBI:16526"/>
        <dbReference type="ChEBI" id="CHEBI:83099"/>
        <dbReference type="ChEBI" id="CHEBI:83142"/>
        <dbReference type="EC" id="1.2.4.4"/>
    </reaction>
    <physiologicalReaction direction="left-to-right" evidence="4">
        <dbReference type="Rhea" id="RHEA:13458"/>
    </physiologicalReaction>
</comment>
<sequence length="1135" mass="127166">METTIKIVMILRTMVIFIPKKVSAVYDALGTVEVRAELERLQNSISNLQKSNLCLEAENLELKLDLEKSTKEVPHLREQIHHLENYIEALKKENVESANPDVGANPKTDAKKITELERTIFVLKRVVEKLQAENKRLLTGKRFYPDRLGSGDKLKRDHQRLKEQYCESVQRVAKLEEEIKAMKALQNQPVCNSVTVFSDELAQVKEQLEQKTQLLNRVKVLLQRAAVKEKALLQEAVNNALDLALRSDDTALVFGEDVAFGGVFRCTMGLQSKYGTGRVFNTPLCEQGIVGFGIGAANMGSTAIAEIQFADYIFPAFDQLVNEAAKMRYRSGGEFDCGKLTVRAPCGAVGHGGLYHSQSPEAYFAHTPGLKIVVPRGPIKAKGLLLACIRDPDPCIIFEPKTLYRAAVEEVPVDDFVLPIGKADVLLQVTVSSSDGEVIARSRHLRFAQEGEAFLDSIVTGDETSVCHYTITSVASFIFPSHQNVQDEKVMPSVFGTNRRRGMLTRGVSLLHYNVRHHTARVSQELLTSFGWDIVAHPPYSPDLAPSDYHLFTKLKEFLGGKRFYNDQEVEEVAERASGGRVELWECMKPDYPFAKLPKDWVEVTLHGGLGPTKAQEDVGEVVVGQELRMNVKKGVFGGWLQLTRLKQLEHRVARLEWCTLREHWVDDGTKSSLVPDGRLCVRRARGQRLNLQFSFRRHSGLTPGVMVCGIIQFGSQSPLVFIQGCHTFKGICNSVFQQDNARPHIARVKYSIPGTAVTLIGWGTQVHVLLEVAQLAKTKFNISCEVIDLVSILPWDRTAVCQSAKKTKRVLIAHEAPLTGGFGAELAAAIQEDCFLHLEAPVVRVTGFDTPFPHVFEPFYLPDKWRCLEAIHLASFLLRLAPFLFPLMQTKSRISEKCGGGGSIRRRMKSDISVDAVRCQQPAPVESRSTVDGAPRHYSPGGELVSPSRVTRHVTRSEIMVRNFKKKTKRGEISQQRFERAYADIKEGILSLREAARTYEIDKMTLFRYKKKKETNPELKEGEKKLDKSLGLENQEVSKKNSGKTNKGKNIDKESRKKKKRAPRHVGKDDETSTEEDCLCLMCLEPYSASKPGAKWIKCILCGKWAHLDCGYDSLTYVCINCESGEEGSEDEEK</sequence>
<reference evidence="9" key="2">
    <citation type="submission" date="2021-08" db="EMBL/GenBank/DDBJ databases">
        <authorList>
            <person name="Eriksson T."/>
        </authorList>
    </citation>
    <scope>NUCLEOTIDE SEQUENCE</scope>
    <source>
        <strain evidence="9">Stoneville</strain>
        <tissue evidence="9">Whole head</tissue>
    </source>
</reference>
<reference evidence="9" key="1">
    <citation type="journal article" date="2020" name="J Insects Food Feed">
        <title>The yellow mealworm (Tenebrio molitor) genome: a resource for the emerging insects as food and feed industry.</title>
        <authorList>
            <person name="Eriksson T."/>
            <person name="Andere A."/>
            <person name="Kelstrup H."/>
            <person name="Emery V."/>
            <person name="Picard C."/>
        </authorList>
    </citation>
    <scope>NUCLEOTIDE SEQUENCE</scope>
    <source>
        <strain evidence="9">Stoneville</strain>
        <tissue evidence="9">Whole head</tissue>
    </source>
</reference>
<evidence type="ECO:0000313" key="9">
    <source>
        <dbReference type="EMBL" id="KAH0808866.1"/>
    </source>
</evidence>
<dbReference type="EC" id="1.2.4.4" evidence="2"/>
<dbReference type="Gene3D" id="3.40.50.970">
    <property type="match status" value="1"/>
</dbReference>
<dbReference type="EMBL" id="JABDTM020028477">
    <property type="protein sequence ID" value="KAH0808866.1"/>
    <property type="molecule type" value="Genomic_DNA"/>
</dbReference>
<evidence type="ECO:0000256" key="4">
    <source>
        <dbReference type="ARBA" id="ARBA00051764"/>
    </source>
</evidence>
<feature type="region of interest" description="Disordered" evidence="6">
    <location>
        <begin position="925"/>
        <end position="948"/>
    </location>
</feature>
<dbReference type="SUPFAM" id="SSF52922">
    <property type="entry name" value="TK C-terminal domain-like"/>
    <property type="match status" value="1"/>
</dbReference>
<dbReference type="Pfam" id="PF02779">
    <property type="entry name" value="Transket_pyr"/>
    <property type="match status" value="1"/>
</dbReference>
<dbReference type="Gene3D" id="3.30.420.10">
    <property type="entry name" value="Ribonuclease H-like superfamily/Ribonuclease H"/>
    <property type="match status" value="1"/>
</dbReference>
<evidence type="ECO:0000256" key="3">
    <source>
        <dbReference type="ARBA" id="ARBA00023002"/>
    </source>
</evidence>
<comment type="cofactor">
    <cofactor evidence="1">
        <name>thiamine diphosphate</name>
        <dbReference type="ChEBI" id="CHEBI:58937"/>
    </cofactor>
</comment>
<feature type="coiled-coil region" evidence="5">
    <location>
        <begin position="31"/>
        <end position="133"/>
    </location>
</feature>
<evidence type="ECO:0000256" key="2">
    <source>
        <dbReference type="ARBA" id="ARBA00012277"/>
    </source>
</evidence>
<dbReference type="GO" id="GO:0003863">
    <property type="term" value="F:branched-chain 2-oxo acid dehydrogenase activity"/>
    <property type="evidence" value="ECO:0007669"/>
    <property type="project" value="UniProtKB-EC"/>
</dbReference>
<dbReference type="SMART" id="SM00861">
    <property type="entry name" value="Transket_pyr"/>
    <property type="match status" value="1"/>
</dbReference>
<dbReference type="Pfam" id="PF02780">
    <property type="entry name" value="Transketolase_C"/>
    <property type="match status" value="1"/>
</dbReference>
<dbReference type="InterPro" id="IPR005475">
    <property type="entry name" value="Transketolase-like_Pyr-bd"/>
</dbReference>
<evidence type="ECO:0000256" key="6">
    <source>
        <dbReference type="SAM" id="MobiDB-lite"/>
    </source>
</evidence>
<dbReference type="SUPFAM" id="SSF52518">
    <property type="entry name" value="Thiamin diphosphate-binding fold (THDP-binding)"/>
    <property type="match status" value="1"/>
</dbReference>
<dbReference type="GO" id="GO:0009083">
    <property type="term" value="P:branched-chain amino acid catabolic process"/>
    <property type="evidence" value="ECO:0007669"/>
    <property type="project" value="TreeGrafter"/>
</dbReference>
<feature type="region of interest" description="Disordered" evidence="6">
    <location>
        <begin position="1018"/>
        <end position="1072"/>
    </location>
</feature>
<dbReference type="SUPFAM" id="SSF57903">
    <property type="entry name" value="FYVE/PHD zinc finger"/>
    <property type="match status" value="1"/>
</dbReference>
<comment type="caution">
    <text evidence="9">The sequence shown here is derived from an EMBL/GenBank/DDBJ whole genome shotgun (WGS) entry which is preliminary data.</text>
</comment>
<feature type="chain" id="PRO_5035252819" description="3-methyl-2-oxobutanoate dehydrogenase (2-methylpropanoyl-transferring)" evidence="7">
    <location>
        <begin position="25"/>
        <end position="1135"/>
    </location>
</feature>
<evidence type="ECO:0000256" key="1">
    <source>
        <dbReference type="ARBA" id="ARBA00001964"/>
    </source>
</evidence>
<feature type="domain" description="Transketolase-like pyrimidine-binding" evidence="8">
    <location>
        <begin position="231"/>
        <end position="406"/>
    </location>
</feature>
<keyword evidence="7" id="KW-0732">Signal</keyword>
<dbReference type="PANTHER" id="PTHR42980">
    <property type="entry name" value="2-OXOISOVALERATE DEHYDROGENASE SUBUNIT BETA-RELATED"/>
    <property type="match status" value="1"/>
</dbReference>
<gene>
    <name evidence="9" type="ORF">GEV33_013926</name>
</gene>
<keyword evidence="3" id="KW-0560">Oxidoreductase</keyword>
<dbReference type="CDD" id="cd07036">
    <property type="entry name" value="TPP_PYR_E1-PDHc-beta_like"/>
    <property type="match status" value="1"/>
</dbReference>
<dbReference type="InterPro" id="IPR029061">
    <property type="entry name" value="THDP-binding"/>
</dbReference>
<proteinExistence type="predicted"/>
<evidence type="ECO:0000256" key="5">
    <source>
        <dbReference type="SAM" id="Coils"/>
    </source>
</evidence>
<name>A0A8J6LDE6_TENMO</name>
<dbReference type="Gene3D" id="3.40.50.920">
    <property type="match status" value="1"/>
</dbReference>